<accession>A0A6G4AUS7</accession>
<dbReference type="EMBL" id="JAAIKT010000108">
    <property type="protein sequence ID" value="NEW77226.1"/>
    <property type="molecule type" value="Genomic_DNA"/>
</dbReference>
<name>A0A6G4AUS7_9ACTN</name>
<reference evidence="2" key="1">
    <citation type="submission" date="2020-02" db="EMBL/GenBank/DDBJ databases">
        <title>A new Streptomyces sp. for controlling soil-borne diseases.</title>
        <authorList>
            <person name="Li X."/>
            <person name="Tian Y."/>
            <person name="Gao K."/>
        </authorList>
    </citation>
    <scope>NUCLEOTIDE SEQUENCE [LARGE SCALE GENOMIC DNA]</scope>
    <source>
        <strain evidence="2">0250</strain>
    </source>
</reference>
<evidence type="ECO:0000313" key="3">
    <source>
        <dbReference type="Proteomes" id="UP000476310"/>
    </source>
</evidence>
<comment type="caution">
    <text evidence="2">The sequence shown here is derived from an EMBL/GenBank/DDBJ whole genome shotgun (WGS) entry which is preliminary data.</text>
</comment>
<evidence type="ECO:0000259" key="1">
    <source>
        <dbReference type="Pfam" id="PF13408"/>
    </source>
</evidence>
<organism evidence="2 3">
    <name type="scientific">Streptomyces rhizosphaericus</name>
    <dbReference type="NCBI Taxonomy" id="114699"/>
    <lineage>
        <taxon>Bacteria</taxon>
        <taxon>Bacillati</taxon>
        <taxon>Actinomycetota</taxon>
        <taxon>Actinomycetes</taxon>
        <taxon>Kitasatosporales</taxon>
        <taxon>Streptomycetaceae</taxon>
        <taxon>Streptomyces</taxon>
        <taxon>Streptomyces violaceusniger group</taxon>
    </lineage>
</organism>
<dbReference type="InterPro" id="IPR025827">
    <property type="entry name" value="Zn_ribbon_recom_dom"/>
</dbReference>
<dbReference type="AlphaFoldDB" id="A0A6G4AUS7"/>
<proteinExistence type="predicted"/>
<dbReference type="Pfam" id="PF13408">
    <property type="entry name" value="Zn_ribbon_recom"/>
    <property type="match status" value="1"/>
</dbReference>
<dbReference type="RefSeq" id="WP_164436540.1">
    <property type="nucleotide sequence ID" value="NZ_JAAIKT010000108.1"/>
</dbReference>
<keyword evidence="3" id="KW-1185">Reference proteome</keyword>
<gene>
    <name evidence="2" type="ORF">G4H13_44595</name>
</gene>
<dbReference type="Proteomes" id="UP000476310">
    <property type="component" value="Unassembled WGS sequence"/>
</dbReference>
<evidence type="ECO:0000313" key="2">
    <source>
        <dbReference type="EMBL" id="NEW77226.1"/>
    </source>
</evidence>
<protein>
    <recommendedName>
        <fullName evidence="1">Recombinase zinc beta ribbon domain-containing protein</fullName>
    </recommendedName>
</protein>
<feature type="domain" description="Recombinase zinc beta ribbon" evidence="1">
    <location>
        <begin position="9"/>
        <end position="43"/>
    </location>
</feature>
<sequence length="59" mass="6944">MKWTRNPYLLRGAIVCAACKRRMQGHRAHEQAYYRCRSADQYALATRIHHPRNACLLES</sequence>